<dbReference type="GO" id="GO:0140662">
    <property type="term" value="F:ATP-dependent protein folding chaperone"/>
    <property type="evidence" value="ECO:0007669"/>
    <property type="project" value="InterPro"/>
</dbReference>
<dbReference type="InterPro" id="IPR013126">
    <property type="entry name" value="Hsp_70_fam"/>
</dbReference>
<keyword evidence="3 5" id="KW-0067">ATP-binding</keyword>
<keyword evidence="4" id="KW-0143">Chaperone</keyword>
<evidence type="ECO:0000256" key="3">
    <source>
        <dbReference type="ARBA" id="ARBA00022840"/>
    </source>
</evidence>
<dbReference type="SUPFAM" id="SSF53067">
    <property type="entry name" value="Actin-like ATPase domain"/>
    <property type="match status" value="2"/>
</dbReference>
<dbReference type="Gene3D" id="3.90.640.10">
    <property type="entry name" value="Actin, Chain A, domain 4"/>
    <property type="match status" value="1"/>
</dbReference>
<dbReference type="AlphaFoldDB" id="A0A2L0EUS9"/>
<dbReference type="PROSITE" id="PS00329">
    <property type="entry name" value="HSP70_2"/>
    <property type="match status" value="1"/>
</dbReference>
<organism evidence="6 7">
    <name type="scientific">Sorangium cellulosum</name>
    <name type="common">Polyangium cellulosum</name>
    <dbReference type="NCBI Taxonomy" id="56"/>
    <lineage>
        <taxon>Bacteria</taxon>
        <taxon>Pseudomonadati</taxon>
        <taxon>Myxococcota</taxon>
        <taxon>Polyangia</taxon>
        <taxon>Polyangiales</taxon>
        <taxon>Polyangiaceae</taxon>
        <taxon>Sorangium</taxon>
    </lineage>
</organism>
<dbReference type="InterPro" id="IPR018181">
    <property type="entry name" value="Heat_shock_70_CS"/>
</dbReference>
<dbReference type="InterPro" id="IPR043129">
    <property type="entry name" value="ATPase_NBD"/>
</dbReference>
<keyword evidence="2 5" id="KW-0547">Nucleotide-binding</keyword>
<dbReference type="Proteomes" id="UP000238348">
    <property type="component" value="Chromosome"/>
</dbReference>
<evidence type="ECO:0000313" key="6">
    <source>
        <dbReference type="EMBL" id="AUX43054.1"/>
    </source>
</evidence>
<dbReference type="CDD" id="cd24029">
    <property type="entry name" value="ASKHA_NBD_HSP70_DnaK_HscA_HscC"/>
    <property type="match status" value="1"/>
</dbReference>
<dbReference type="Gene3D" id="3.30.420.40">
    <property type="match status" value="2"/>
</dbReference>
<dbReference type="PROSITE" id="PS01036">
    <property type="entry name" value="HSP70_3"/>
    <property type="match status" value="1"/>
</dbReference>
<comment type="similarity">
    <text evidence="1 5">Belongs to the heat shock protein 70 family.</text>
</comment>
<evidence type="ECO:0000256" key="5">
    <source>
        <dbReference type="RuleBase" id="RU003322"/>
    </source>
</evidence>
<dbReference type="InterPro" id="IPR029047">
    <property type="entry name" value="HSP70_peptide-bd_sf"/>
</dbReference>
<dbReference type="Gene3D" id="2.60.34.10">
    <property type="entry name" value="Substrate Binding Domain Of DNAk, Chain A, domain 1"/>
    <property type="match status" value="1"/>
</dbReference>
<dbReference type="PANTHER" id="PTHR19375">
    <property type="entry name" value="HEAT SHOCK PROTEIN 70KDA"/>
    <property type="match status" value="1"/>
</dbReference>
<evidence type="ECO:0000256" key="2">
    <source>
        <dbReference type="ARBA" id="ARBA00022741"/>
    </source>
</evidence>
<dbReference type="RefSeq" id="WP_104981781.1">
    <property type="nucleotide sequence ID" value="NZ_CP012673.1"/>
</dbReference>
<protein>
    <submittedName>
        <fullName evidence="6">Heat-shock protein Hsp70</fullName>
    </submittedName>
</protein>
<dbReference type="FunFam" id="3.90.640.10:FF:000003">
    <property type="entry name" value="Molecular chaperone DnaK"/>
    <property type="match status" value="1"/>
</dbReference>
<gene>
    <name evidence="6" type="ORF">SOCE26_044940</name>
</gene>
<evidence type="ECO:0000313" key="7">
    <source>
        <dbReference type="Proteomes" id="UP000238348"/>
    </source>
</evidence>
<dbReference type="SUPFAM" id="SSF100920">
    <property type="entry name" value="Heat shock protein 70kD (HSP70), peptide-binding domain"/>
    <property type="match status" value="1"/>
</dbReference>
<dbReference type="FunFam" id="3.30.420.40:FF:000071">
    <property type="entry name" value="Molecular chaperone DnaK"/>
    <property type="match status" value="1"/>
</dbReference>
<proteinExistence type="inferred from homology"/>
<name>A0A2L0EUS9_SORCE</name>
<dbReference type="OrthoDB" id="9766019at2"/>
<reference evidence="6 7" key="1">
    <citation type="submission" date="2015-09" db="EMBL/GenBank/DDBJ databases">
        <title>Sorangium comparison.</title>
        <authorList>
            <person name="Zaburannyi N."/>
            <person name="Bunk B."/>
            <person name="Overmann J."/>
            <person name="Mueller R."/>
        </authorList>
    </citation>
    <scope>NUCLEOTIDE SEQUENCE [LARGE SCALE GENOMIC DNA]</scope>
    <source>
        <strain evidence="6 7">So ce26</strain>
    </source>
</reference>
<evidence type="ECO:0000256" key="4">
    <source>
        <dbReference type="ARBA" id="ARBA00023186"/>
    </source>
</evidence>
<dbReference type="PRINTS" id="PR00301">
    <property type="entry name" value="HEATSHOCK70"/>
</dbReference>
<evidence type="ECO:0000256" key="1">
    <source>
        <dbReference type="ARBA" id="ARBA00007381"/>
    </source>
</evidence>
<dbReference type="PROSITE" id="PS00297">
    <property type="entry name" value="HSP70_1"/>
    <property type="match status" value="1"/>
</dbReference>
<sequence length="578" mass="60939">MTDIVGIDLGTTNSLIGAVRDGKAALFADATGAELMPSAVGALPGGEILVGRAARNRRVLDPEGTVLSIKRQMGADVRRRVGGRELSPPQISALILGALLDRAGAALGQRPRRAVITVPAYFNDAQRQATRDAGQLAGLTVERLVNEPTAAALTYQSGAEQLVLVYDLGGGTFDVSILEHDEGLLEVRTSRGDTRLGGDDIDRAIMSIVLGRLGPSRASVEADARAMTRLLEAVERAKIALSDREEVRLFDPFLTGEGAGAAHLDMPLAREDVEAAARPFVERTLACIDAALRDARLRPAQLDRVLLVGGSSKMPLVRRMVSEHLGRPAQLDLDADRAVALGASLLAGRIAGERIAEVLVDITPHTLSIGVLPPHEEPERLDDLDAAPVIPRGSVVPVERTTTVYTTHEDQKRASLPIAQGEHHRLGMNTQLGELRVGPLPPSPAQSPVEVTFRLDLSGVLHVAATHLPSGTSAAVEIANSPYQLTAFRRAADQAEIEALRAGASEGEPDDGATESDLSLAKAMLARVDRALGRPGGDAAALARVREAAAALTEAVERRAPGVAALTDELSDALLDLV</sequence>
<accession>A0A2L0EUS9</accession>
<dbReference type="GO" id="GO:0005524">
    <property type="term" value="F:ATP binding"/>
    <property type="evidence" value="ECO:0007669"/>
    <property type="project" value="UniProtKB-KW"/>
</dbReference>
<dbReference type="Pfam" id="PF00012">
    <property type="entry name" value="HSP70"/>
    <property type="match status" value="1"/>
</dbReference>
<dbReference type="EMBL" id="CP012673">
    <property type="protein sequence ID" value="AUX43054.1"/>
    <property type="molecule type" value="Genomic_DNA"/>
</dbReference>